<keyword evidence="5 8" id="KW-0812">Transmembrane</keyword>
<feature type="transmembrane region" description="Helical" evidence="8">
    <location>
        <begin position="199"/>
        <end position="220"/>
    </location>
</feature>
<dbReference type="InterPro" id="IPR050297">
    <property type="entry name" value="LipidA_mod_glycosyltrf_83"/>
</dbReference>
<dbReference type="EMBL" id="DLVE01000052">
    <property type="protein sequence ID" value="HAA83912.1"/>
    <property type="molecule type" value="Genomic_DNA"/>
</dbReference>
<feature type="transmembrane region" description="Helical" evidence="8">
    <location>
        <begin position="340"/>
        <end position="361"/>
    </location>
</feature>
<feature type="transmembrane region" description="Helical" evidence="8">
    <location>
        <begin position="135"/>
        <end position="151"/>
    </location>
</feature>
<keyword evidence="3" id="KW-0328">Glycosyltransferase</keyword>
<reference evidence="10 11" key="1">
    <citation type="journal article" date="2018" name="Nat. Biotechnol.">
        <title>A standardized bacterial taxonomy based on genome phylogeny substantially revises the tree of life.</title>
        <authorList>
            <person name="Parks D.H."/>
            <person name="Chuvochina M."/>
            <person name="Waite D.W."/>
            <person name="Rinke C."/>
            <person name="Skarshewski A."/>
            <person name="Chaumeil P.A."/>
            <person name="Hugenholtz P."/>
        </authorList>
    </citation>
    <scope>NUCLEOTIDE SEQUENCE [LARGE SCALE GENOMIC DNA]</scope>
    <source>
        <strain evidence="10">UBA12529</strain>
    </source>
</reference>
<evidence type="ECO:0000256" key="3">
    <source>
        <dbReference type="ARBA" id="ARBA00022676"/>
    </source>
</evidence>
<dbReference type="GO" id="GO:0009103">
    <property type="term" value="P:lipopolysaccharide biosynthetic process"/>
    <property type="evidence" value="ECO:0007669"/>
    <property type="project" value="UniProtKB-ARBA"/>
</dbReference>
<organism evidence="10 11">
    <name type="scientific">Thermodesulfobacterium commune</name>
    <dbReference type="NCBI Taxonomy" id="1741"/>
    <lineage>
        <taxon>Bacteria</taxon>
        <taxon>Pseudomonadati</taxon>
        <taxon>Thermodesulfobacteriota</taxon>
        <taxon>Thermodesulfobacteria</taxon>
        <taxon>Thermodesulfobacteriales</taxon>
        <taxon>Thermodesulfobacteriaceae</taxon>
        <taxon>Thermodesulfobacterium</taxon>
    </lineage>
</organism>
<evidence type="ECO:0000259" key="9">
    <source>
        <dbReference type="Pfam" id="PF13231"/>
    </source>
</evidence>
<keyword evidence="2" id="KW-1003">Cell membrane</keyword>
<feature type="transmembrane region" description="Helical" evidence="8">
    <location>
        <begin position="252"/>
        <end position="278"/>
    </location>
</feature>
<evidence type="ECO:0000256" key="2">
    <source>
        <dbReference type="ARBA" id="ARBA00022475"/>
    </source>
</evidence>
<feature type="domain" description="Glycosyltransferase RgtA/B/C/D-like" evidence="9">
    <location>
        <begin position="60"/>
        <end position="211"/>
    </location>
</feature>
<feature type="transmembrane region" description="Helical" evidence="8">
    <location>
        <begin position="290"/>
        <end position="305"/>
    </location>
</feature>
<keyword evidence="4" id="KW-0808">Transferase</keyword>
<name>A0A117LCH8_9BACT</name>
<dbReference type="GO" id="GO:0016763">
    <property type="term" value="F:pentosyltransferase activity"/>
    <property type="evidence" value="ECO:0007669"/>
    <property type="project" value="TreeGrafter"/>
</dbReference>
<evidence type="ECO:0000256" key="7">
    <source>
        <dbReference type="ARBA" id="ARBA00023136"/>
    </source>
</evidence>
<feature type="transmembrane region" description="Helical" evidence="8">
    <location>
        <begin position="311"/>
        <end position="328"/>
    </location>
</feature>
<evidence type="ECO:0000256" key="1">
    <source>
        <dbReference type="ARBA" id="ARBA00004651"/>
    </source>
</evidence>
<comment type="caution">
    <text evidence="10">The sequence shown here is derived from an EMBL/GenBank/DDBJ whole genome shotgun (WGS) entry which is preliminary data.</text>
</comment>
<dbReference type="AlphaFoldDB" id="A0A117LCH8"/>
<evidence type="ECO:0000256" key="4">
    <source>
        <dbReference type="ARBA" id="ARBA00022679"/>
    </source>
</evidence>
<proteinExistence type="predicted"/>
<evidence type="ECO:0000313" key="10">
    <source>
        <dbReference type="EMBL" id="HAA83912.1"/>
    </source>
</evidence>
<feature type="transmembrane region" description="Helical" evidence="8">
    <location>
        <begin position="85"/>
        <end position="102"/>
    </location>
</feature>
<feature type="transmembrane region" description="Helical" evidence="8">
    <location>
        <begin position="396"/>
        <end position="415"/>
    </location>
</feature>
<protein>
    <recommendedName>
        <fullName evidence="9">Glycosyltransferase RgtA/B/C/D-like domain-containing protein</fullName>
    </recommendedName>
</protein>
<accession>A0A117LCH8</accession>
<feature type="transmembrane region" description="Helical" evidence="8">
    <location>
        <begin position="157"/>
        <end position="187"/>
    </location>
</feature>
<dbReference type="RefSeq" id="WP_273011889.1">
    <property type="nucleotide sequence ID" value="NZ_DAINLL010000001.1"/>
</dbReference>
<dbReference type="PANTHER" id="PTHR33908:SF3">
    <property type="entry name" value="UNDECAPRENYL PHOSPHATE-ALPHA-4-AMINO-4-DEOXY-L-ARABINOSE ARABINOSYL TRANSFERASE"/>
    <property type="match status" value="1"/>
</dbReference>
<sequence>MKKQRLILVLLVLALLLIFWNLGERPFFGVEGRWAEAAREMVLRDSWFVPTINFEPHVTKPLIPFWLIKISGMIFQGFNEFTVRLPGALIALASLVVFYIGVTPLFSYPWNLIASGLLLTSVGFLEFSRLAQSEIYQLFGIITALAFYIHFRDKKSFLGYLGFFGGMVIGGLSKGITSFAVLLTLPLIDAILEKRFYHVNWKSILAGTIALGLYFLPYYLTAQELKSQIPFYLWIRENLQQAVNPYDNLRPFYIYFLYWPIWVAPWSLFLFAALVKFIKKFKKLSKEERLFFLTSIFIFLIFTIAKARRGYYLLPILPFSIILITYYLKNHADWFLLKLYRLVGHCLVFLPLISLLILPFLKLSLSYTLSLSLILGFLFQVVVFFLFKKEAVFKTILHFAIVEWLVFTVIIPCYAKSSEKEAGLFVNYLLSKNPKATLCQVNNPVANVYFYAHIPKKVEAFTFSQTCDVIIIRKALPKEIENLSFKGYKIITFKAQKDPSKTYFIFYRDFK</sequence>
<feature type="transmembrane region" description="Helical" evidence="8">
    <location>
        <begin position="108"/>
        <end position="128"/>
    </location>
</feature>
<evidence type="ECO:0000256" key="6">
    <source>
        <dbReference type="ARBA" id="ARBA00022989"/>
    </source>
</evidence>
<keyword evidence="7 8" id="KW-0472">Membrane</keyword>
<dbReference type="Proteomes" id="UP000257240">
    <property type="component" value="Unassembled WGS sequence"/>
</dbReference>
<dbReference type="Pfam" id="PF13231">
    <property type="entry name" value="PMT_2"/>
    <property type="match status" value="1"/>
</dbReference>
<evidence type="ECO:0000256" key="5">
    <source>
        <dbReference type="ARBA" id="ARBA00022692"/>
    </source>
</evidence>
<feature type="transmembrane region" description="Helical" evidence="8">
    <location>
        <begin position="367"/>
        <end position="387"/>
    </location>
</feature>
<gene>
    <name evidence="10" type="ORF">DCE01_03910</name>
</gene>
<comment type="subcellular location">
    <subcellularLocation>
        <location evidence="1">Cell membrane</location>
        <topology evidence="1">Multi-pass membrane protein</topology>
    </subcellularLocation>
</comment>
<dbReference type="GO" id="GO:0005886">
    <property type="term" value="C:plasma membrane"/>
    <property type="evidence" value="ECO:0007669"/>
    <property type="project" value="UniProtKB-SubCell"/>
</dbReference>
<keyword evidence="6 8" id="KW-1133">Transmembrane helix</keyword>
<dbReference type="InterPro" id="IPR038731">
    <property type="entry name" value="RgtA/B/C-like"/>
</dbReference>
<dbReference type="GO" id="GO:0010041">
    <property type="term" value="P:response to iron(III) ion"/>
    <property type="evidence" value="ECO:0007669"/>
    <property type="project" value="TreeGrafter"/>
</dbReference>
<evidence type="ECO:0000256" key="8">
    <source>
        <dbReference type="SAM" id="Phobius"/>
    </source>
</evidence>
<evidence type="ECO:0000313" key="11">
    <source>
        <dbReference type="Proteomes" id="UP000257240"/>
    </source>
</evidence>
<dbReference type="PANTHER" id="PTHR33908">
    <property type="entry name" value="MANNOSYLTRANSFERASE YKCB-RELATED"/>
    <property type="match status" value="1"/>
</dbReference>